<dbReference type="InterPro" id="IPR035892">
    <property type="entry name" value="C2_domain_sf"/>
</dbReference>
<dbReference type="SUPFAM" id="SSF53300">
    <property type="entry name" value="vWA-like"/>
    <property type="match status" value="1"/>
</dbReference>
<sequence>MNVGTKCTLYFKCQKLKDTDTFSKSDPYVVLYRNDGTRLSRVGRTETINNNLNPIFQTTIEVEYFFETKQDFVLKLYDYDGHKNDDQNDALGVVTFTLAHIMCSRGHTKEFPIPPPGKGSVTITAVDHAATREDTIELHLYGRKMRKMDFIGASDPYYTLHRLLPNKQMQLLYTSEVISDNLNPDWKPQPKLRVGQLMGADSSEKTILLQCYDKDVFGHKGMGSVIVSVDDLLNASHDPNLCFPLVKENKKQNQYGNIHVKLCKIVKAITFSDLLSLGWQVNMVAAVDFTASNGDPKDLRSLHFYNPQQPNEYVRAMWSVGEILMDYDSDKNIPAFGFGAMMPDGQVSHHFHLNLEPNPYVQGMPGLLDAYQRAISTVKLYGPTNFAPTIQATAVGARQAEVDHIYTILLIITDGEITDIDDTIDALVDADDVAMSIIIVGVGHGCDFAAMDQLDGDNAALVSRRGRRSRRDLVQFVPMREFANRPPAALAAEVLREVPAQVERWALIKGMDRAQMFPNVPVQVAPSAPPPQKTAA</sequence>
<dbReference type="PROSITE" id="PS50004">
    <property type="entry name" value="C2"/>
    <property type="match status" value="2"/>
</dbReference>
<dbReference type="AlphaFoldDB" id="A0A0S4JTD9"/>
<dbReference type="InterPro" id="IPR045052">
    <property type="entry name" value="Copine"/>
</dbReference>
<dbReference type="Gene3D" id="3.40.50.410">
    <property type="entry name" value="von Willebrand factor, type A domain"/>
    <property type="match status" value="1"/>
</dbReference>
<reference evidence="5" key="1">
    <citation type="submission" date="2015-09" db="EMBL/GenBank/DDBJ databases">
        <authorList>
            <consortium name="Pathogen Informatics"/>
        </authorList>
    </citation>
    <scope>NUCLEOTIDE SEQUENCE [LARGE SCALE GENOMIC DNA]</scope>
    <source>
        <strain evidence="5">Lake Konstanz</strain>
    </source>
</reference>
<dbReference type="GO" id="GO:0005886">
    <property type="term" value="C:plasma membrane"/>
    <property type="evidence" value="ECO:0007669"/>
    <property type="project" value="TreeGrafter"/>
</dbReference>
<evidence type="ECO:0000313" key="5">
    <source>
        <dbReference type="Proteomes" id="UP000051952"/>
    </source>
</evidence>
<protein>
    <submittedName>
        <fullName evidence="4">Copine i-like protein, putative</fullName>
    </submittedName>
</protein>
<dbReference type="CDD" id="cd04048">
    <property type="entry name" value="C2A_Copine"/>
    <property type="match status" value="1"/>
</dbReference>
<dbReference type="OMA" id="MHVNNIL"/>
<comment type="similarity">
    <text evidence="1">Belongs to the copine family.</text>
</comment>
<dbReference type="InterPro" id="IPR010734">
    <property type="entry name" value="Copine_C"/>
</dbReference>
<dbReference type="PANTHER" id="PTHR10857:SF106">
    <property type="entry name" value="C2 DOMAIN-CONTAINING PROTEIN"/>
    <property type="match status" value="1"/>
</dbReference>
<dbReference type="InterPro" id="IPR000008">
    <property type="entry name" value="C2_dom"/>
</dbReference>
<dbReference type="Proteomes" id="UP000051952">
    <property type="component" value="Unassembled WGS sequence"/>
</dbReference>
<dbReference type="Gene3D" id="2.60.40.150">
    <property type="entry name" value="C2 domain"/>
    <property type="match status" value="2"/>
</dbReference>
<feature type="domain" description="C2" evidence="3">
    <location>
        <begin position="1"/>
        <end position="111"/>
    </location>
</feature>
<accession>A0A0S4JTD9</accession>
<name>A0A0S4JTD9_BODSA</name>
<dbReference type="Pfam" id="PF07002">
    <property type="entry name" value="Copine"/>
    <property type="match status" value="1"/>
</dbReference>
<dbReference type="OrthoDB" id="5855668at2759"/>
<dbReference type="CDD" id="cd04047">
    <property type="entry name" value="C2B_Copine"/>
    <property type="match status" value="1"/>
</dbReference>
<keyword evidence="5" id="KW-1185">Reference proteome</keyword>
<keyword evidence="2" id="KW-0677">Repeat</keyword>
<evidence type="ECO:0000256" key="1">
    <source>
        <dbReference type="ARBA" id="ARBA00009048"/>
    </source>
</evidence>
<dbReference type="EMBL" id="CYKH01002161">
    <property type="protein sequence ID" value="CUG93539.1"/>
    <property type="molecule type" value="Genomic_DNA"/>
</dbReference>
<feature type="domain" description="C2" evidence="3">
    <location>
        <begin position="115"/>
        <end position="243"/>
    </location>
</feature>
<evidence type="ECO:0000259" key="3">
    <source>
        <dbReference type="PROSITE" id="PS50004"/>
    </source>
</evidence>
<dbReference type="SMART" id="SM00327">
    <property type="entry name" value="VWA"/>
    <property type="match status" value="1"/>
</dbReference>
<dbReference type="InterPro" id="IPR002035">
    <property type="entry name" value="VWF_A"/>
</dbReference>
<dbReference type="PANTHER" id="PTHR10857">
    <property type="entry name" value="COPINE"/>
    <property type="match status" value="1"/>
</dbReference>
<gene>
    <name evidence="4" type="ORF">BSAL_43390</name>
</gene>
<dbReference type="InterPro" id="IPR036465">
    <property type="entry name" value="vWFA_dom_sf"/>
</dbReference>
<dbReference type="GO" id="GO:0071277">
    <property type="term" value="P:cellular response to calcium ion"/>
    <property type="evidence" value="ECO:0007669"/>
    <property type="project" value="TreeGrafter"/>
</dbReference>
<evidence type="ECO:0000256" key="2">
    <source>
        <dbReference type="ARBA" id="ARBA00022737"/>
    </source>
</evidence>
<dbReference type="Pfam" id="PF00168">
    <property type="entry name" value="C2"/>
    <property type="match status" value="2"/>
</dbReference>
<evidence type="ECO:0000313" key="4">
    <source>
        <dbReference type="EMBL" id="CUG93539.1"/>
    </source>
</evidence>
<organism evidence="4 5">
    <name type="scientific">Bodo saltans</name>
    <name type="common">Flagellated protozoan</name>
    <dbReference type="NCBI Taxonomy" id="75058"/>
    <lineage>
        <taxon>Eukaryota</taxon>
        <taxon>Discoba</taxon>
        <taxon>Euglenozoa</taxon>
        <taxon>Kinetoplastea</taxon>
        <taxon>Metakinetoplastina</taxon>
        <taxon>Eubodonida</taxon>
        <taxon>Bodonidae</taxon>
        <taxon>Bodo</taxon>
    </lineage>
</organism>
<dbReference type="InterPro" id="IPR037768">
    <property type="entry name" value="C2B_Copine"/>
</dbReference>
<dbReference type="VEuPathDB" id="TriTrypDB:BSAL_43390"/>
<proteinExistence type="inferred from homology"/>
<dbReference type="SUPFAM" id="SSF49562">
    <property type="entry name" value="C2 domain (Calcium/lipid-binding domain, CaLB)"/>
    <property type="match status" value="2"/>
</dbReference>
<dbReference type="GO" id="GO:0005544">
    <property type="term" value="F:calcium-dependent phospholipid binding"/>
    <property type="evidence" value="ECO:0007669"/>
    <property type="project" value="InterPro"/>
</dbReference>
<dbReference type="SMART" id="SM00239">
    <property type="entry name" value="C2"/>
    <property type="match status" value="2"/>
</dbReference>